<dbReference type="AlphaFoldDB" id="A0AAD7GX20"/>
<organism evidence="3 4">
    <name type="scientific">Mycena rosella</name>
    <name type="common">Pink bonnet</name>
    <name type="synonym">Agaricus rosellus</name>
    <dbReference type="NCBI Taxonomy" id="1033263"/>
    <lineage>
        <taxon>Eukaryota</taxon>
        <taxon>Fungi</taxon>
        <taxon>Dikarya</taxon>
        <taxon>Basidiomycota</taxon>
        <taxon>Agaricomycotina</taxon>
        <taxon>Agaricomycetes</taxon>
        <taxon>Agaricomycetidae</taxon>
        <taxon>Agaricales</taxon>
        <taxon>Marasmiineae</taxon>
        <taxon>Mycenaceae</taxon>
        <taxon>Mycena</taxon>
    </lineage>
</organism>
<proteinExistence type="predicted"/>
<keyword evidence="4" id="KW-1185">Reference proteome</keyword>
<evidence type="ECO:0000313" key="4">
    <source>
        <dbReference type="Proteomes" id="UP001221757"/>
    </source>
</evidence>
<dbReference type="EMBL" id="JARKIE010000006">
    <property type="protein sequence ID" value="KAJ7706958.1"/>
    <property type="molecule type" value="Genomic_DNA"/>
</dbReference>
<feature type="chain" id="PRO_5042192187" evidence="2">
    <location>
        <begin position="19"/>
        <end position="175"/>
    </location>
</feature>
<reference evidence="3" key="1">
    <citation type="submission" date="2023-03" db="EMBL/GenBank/DDBJ databases">
        <title>Massive genome expansion in bonnet fungi (Mycena s.s.) driven by repeated elements and novel gene families across ecological guilds.</title>
        <authorList>
            <consortium name="Lawrence Berkeley National Laboratory"/>
            <person name="Harder C.B."/>
            <person name="Miyauchi S."/>
            <person name="Viragh M."/>
            <person name="Kuo A."/>
            <person name="Thoen E."/>
            <person name="Andreopoulos B."/>
            <person name="Lu D."/>
            <person name="Skrede I."/>
            <person name="Drula E."/>
            <person name="Henrissat B."/>
            <person name="Morin E."/>
            <person name="Kohler A."/>
            <person name="Barry K."/>
            <person name="LaButti K."/>
            <person name="Morin E."/>
            <person name="Salamov A."/>
            <person name="Lipzen A."/>
            <person name="Mereny Z."/>
            <person name="Hegedus B."/>
            <person name="Baldrian P."/>
            <person name="Stursova M."/>
            <person name="Weitz H."/>
            <person name="Taylor A."/>
            <person name="Grigoriev I.V."/>
            <person name="Nagy L.G."/>
            <person name="Martin F."/>
            <person name="Kauserud H."/>
        </authorList>
    </citation>
    <scope>NUCLEOTIDE SEQUENCE</scope>
    <source>
        <strain evidence="3">CBHHK067</strain>
    </source>
</reference>
<evidence type="ECO:0000256" key="2">
    <source>
        <dbReference type="SAM" id="SignalP"/>
    </source>
</evidence>
<keyword evidence="1" id="KW-0812">Transmembrane</keyword>
<comment type="caution">
    <text evidence="3">The sequence shown here is derived from an EMBL/GenBank/DDBJ whole genome shotgun (WGS) entry which is preliminary data.</text>
</comment>
<evidence type="ECO:0000313" key="3">
    <source>
        <dbReference type="EMBL" id="KAJ7706958.1"/>
    </source>
</evidence>
<dbReference type="Proteomes" id="UP001221757">
    <property type="component" value="Unassembled WGS sequence"/>
</dbReference>
<name>A0AAD7GX20_MYCRO</name>
<feature type="signal peptide" evidence="2">
    <location>
        <begin position="1"/>
        <end position="18"/>
    </location>
</feature>
<keyword evidence="1" id="KW-1133">Transmembrane helix</keyword>
<keyword evidence="1" id="KW-0472">Membrane</keyword>
<evidence type="ECO:0000256" key="1">
    <source>
        <dbReference type="SAM" id="Phobius"/>
    </source>
</evidence>
<gene>
    <name evidence="3" type="ORF">B0H17DRAFT_573661</name>
</gene>
<protein>
    <submittedName>
        <fullName evidence="3">Uncharacterized protein</fullName>
    </submittedName>
</protein>
<sequence>MPSSSTILVLCFFSFILGQLFNALCASLSTSSLVTNESTIRLVSSGPSFSLLIIVVSVLAVHDILIILVLPHLLSESKPIAKSRRRKVLTYSKTPFIWPWCCSFLHEPTSHPQFVPSSDEVAGLLHSKVIQDRLVHACIRLPCPTSYCCSSSRALHRLGRLYRRGSVTVLASRRA</sequence>
<keyword evidence="2" id="KW-0732">Signal</keyword>
<accession>A0AAD7GX20</accession>
<feature type="transmembrane region" description="Helical" evidence="1">
    <location>
        <begin position="49"/>
        <end position="74"/>
    </location>
</feature>